<dbReference type="STRING" id="283909.R7UZ23"/>
<dbReference type="Gene3D" id="2.60.40.10">
    <property type="entry name" value="Immunoglobulins"/>
    <property type="match status" value="1"/>
</dbReference>
<dbReference type="InterPro" id="IPR044993">
    <property type="entry name" value="BXL"/>
</dbReference>
<evidence type="ECO:0000256" key="1">
    <source>
        <dbReference type="ARBA" id="ARBA00022729"/>
    </source>
</evidence>
<dbReference type="SMART" id="SM01217">
    <property type="entry name" value="Fn3_like"/>
    <property type="match status" value="1"/>
</dbReference>
<dbReference type="InterPro" id="IPR026891">
    <property type="entry name" value="Fn3-like"/>
</dbReference>
<reference evidence="8" key="1">
    <citation type="submission" date="2012-12" db="EMBL/GenBank/DDBJ databases">
        <authorList>
            <person name="Hellsten U."/>
            <person name="Grimwood J."/>
            <person name="Chapman J.A."/>
            <person name="Shapiro H."/>
            <person name="Aerts A."/>
            <person name="Otillar R.P."/>
            <person name="Terry A.Y."/>
            <person name="Boore J.L."/>
            <person name="Simakov O."/>
            <person name="Marletaz F."/>
            <person name="Cho S.-J."/>
            <person name="Edsinger-Gonzales E."/>
            <person name="Havlak P."/>
            <person name="Kuo D.-H."/>
            <person name="Larsson T."/>
            <person name="Lv J."/>
            <person name="Arendt D."/>
            <person name="Savage R."/>
            <person name="Osoegawa K."/>
            <person name="de Jong P."/>
            <person name="Lindberg D.R."/>
            <person name="Seaver E.C."/>
            <person name="Weisblat D.A."/>
            <person name="Putnam N.H."/>
            <person name="Grigoriev I.V."/>
            <person name="Rokhsar D.S."/>
        </authorList>
    </citation>
    <scope>NUCLEOTIDE SEQUENCE</scope>
    <source>
        <strain evidence="8">I ESC-2004</strain>
    </source>
</reference>
<keyword evidence="3" id="KW-0326">Glycosidase</keyword>
<dbReference type="Pfam" id="PF01915">
    <property type="entry name" value="Glyco_hydro_3_C"/>
    <property type="match status" value="1"/>
</dbReference>
<evidence type="ECO:0000256" key="3">
    <source>
        <dbReference type="ARBA" id="ARBA00023295"/>
    </source>
</evidence>
<dbReference type="GO" id="GO:0046556">
    <property type="term" value="F:alpha-L-arabinofuranosidase activity"/>
    <property type="evidence" value="ECO:0007669"/>
    <property type="project" value="TreeGrafter"/>
</dbReference>
<evidence type="ECO:0000256" key="2">
    <source>
        <dbReference type="ARBA" id="ARBA00022801"/>
    </source>
</evidence>
<organism evidence="6">
    <name type="scientific">Capitella teleta</name>
    <name type="common">Polychaete worm</name>
    <dbReference type="NCBI Taxonomy" id="283909"/>
    <lineage>
        <taxon>Eukaryota</taxon>
        <taxon>Metazoa</taxon>
        <taxon>Spiralia</taxon>
        <taxon>Lophotrochozoa</taxon>
        <taxon>Annelida</taxon>
        <taxon>Polychaeta</taxon>
        <taxon>Sedentaria</taxon>
        <taxon>Scolecida</taxon>
        <taxon>Capitellidae</taxon>
        <taxon>Capitella</taxon>
    </lineage>
</organism>
<dbReference type="AlphaFoldDB" id="R7UZ23"/>
<name>R7UZ23_CAPTE</name>
<dbReference type="HOGENOM" id="CLU_004542_5_3_1"/>
<sequence length="731" mass="81065">MRGVLICCLAVLCGVANAKFPFEDVTLSWDKRVDDLVQRLTIEEVVNISVAQYGKSTIPVDRLGVKPYQFINECITGVRWENSTAFPQAIGLGASFSPDLAFNMSQAIARELRGFYNTEVKSQIYGHRGVNCFTPVINIMRHPLWGRNQETYGEDPWLSGQLSVGFVKGLQGDHPRYIQASGGCKHFDVHNGPENIPVSRFGFDAKVSERDWRMTFLPQFKTCVEAGSINIMCSYNRINGVPACANKKLLTDILRKEWGFNGYVISDSGAIENIVYHHKYTKTLAEAAADSVKAGCNVELTGATGSGVAYFNLLNAVKQNLISEEELRENLKKPMYSRMRQGEFDPVDMNPFTKIDMSVVLSQEHQDLAVKASAMSFVLMKNLNRVLPLKKRFDRLAIIGPFADNAETLFGDYIPNWDPKFVSTPYEGLKSLGDDVRYASGCDDPSCTNYDPKAIEKAVKGAQFVFVCLGVGSNLEREGHDRADLDLPGYQLQILKDAEFFSREAPLVLVLFNAGPVDLTWPKLSPEVDGIIECFYPAMGTGKALYQVVTATGDDGVPAARLPSTWPAQLHQVPSITDYNMTGHTYRYFDGGDPLYPFGYGLSYTSFHYQTVSVSPTSVRAGGNVTVTVQVLNRGPYNADEVTQVYMSWMEATVPVPRWTLVGFKRHRHTVNQSSSLSFVVSAEQMAVWVDEATGFQVQPGKMLIYAGGQQPYQRTDTDTNVIGTSFLVTA</sequence>
<feature type="domain" description="Fibronectin type III-like" evidence="5">
    <location>
        <begin position="641"/>
        <end position="711"/>
    </location>
</feature>
<dbReference type="Pfam" id="PF14310">
    <property type="entry name" value="Fn3-like"/>
    <property type="match status" value="1"/>
</dbReference>
<keyword evidence="1 4" id="KW-0732">Signal</keyword>
<dbReference type="EMBL" id="AMQN01006651">
    <property type="status" value="NOT_ANNOTATED_CDS"/>
    <property type="molecule type" value="Genomic_DNA"/>
</dbReference>
<dbReference type="Pfam" id="PF00933">
    <property type="entry name" value="Glyco_hydro_3"/>
    <property type="match status" value="1"/>
</dbReference>
<evidence type="ECO:0000259" key="5">
    <source>
        <dbReference type="SMART" id="SM01217"/>
    </source>
</evidence>
<evidence type="ECO:0000313" key="6">
    <source>
        <dbReference type="EMBL" id="ELU08656.1"/>
    </source>
</evidence>
<dbReference type="PRINTS" id="PR00133">
    <property type="entry name" value="GLHYDRLASE3"/>
</dbReference>
<dbReference type="Gene3D" id="3.20.20.300">
    <property type="entry name" value="Glycoside hydrolase, family 3, N-terminal domain"/>
    <property type="match status" value="1"/>
</dbReference>
<feature type="chain" id="PRO_5008788519" description="Fibronectin type III-like domain-containing protein" evidence="4">
    <location>
        <begin position="19"/>
        <end position="731"/>
    </location>
</feature>
<keyword evidence="2" id="KW-0378">Hydrolase</keyword>
<dbReference type="InterPro" id="IPR036881">
    <property type="entry name" value="Glyco_hydro_3_C_sf"/>
</dbReference>
<dbReference type="OrthoDB" id="47059at2759"/>
<reference evidence="7" key="3">
    <citation type="submission" date="2015-06" db="UniProtKB">
        <authorList>
            <consortium name="EnsemblMetazoa"/>
        </authorList>
    </citation>
    <scope>IDENTIFICATION</scope>
</reference>
<evidence type="ECO:0000313" key="7">
    <source>
        <dbReference type="EnsemblMetazoa" id="CapteP228276"/>
    </source>
</evidence>
<dbReference type="InterPro" id="IPR002772">
    <property type="entry name" value="Glyco_hydro_3_C"/>
</dbReference>
<dbReference type="Proteomes" id="UP000014760">
    <property type="component" value="Unassembled WGS sequence"/>
</dbReference>
<dbReference type="InterPro" id="IPR013783">
    <property type="entry name" value="Ig-like_fold"/>
</dbReference>
<dbReference type="EMBL" id="KB298871">
    <property type="protein sequence ID" value="ELU08656.1"/>
    <property type="molecule type" value="Genomic_DNA"/>
</dbReference>
<keyword evidence="8" id="KW-1185">Reference proteome</keyword>
<evidence type="ECO:0000256" key="4">
    <source>
        <dbReference type="SAM" id="SignalP"/>
    </source>
</evidence>
<dbReference type="GO" id="GO:0045493">
    <property type="term" value="P:xylan catabolic process"/>
    <property type="evidence" value="ECO:0007669"/>
    <property type="project" value="InterPro"/>
</dbReference>
<protein>
    <recommendedName>
        <fullName evidence="5">Fibronectin type III-like domain-containing protein</fullName>
    </recommendedName>
</protein>
<evidence type="ECO:0000313" key="8">
    <source>
        <dbReference type="Proteomes" id="UP000014760"/>
    </source>
</evidence>
<accession>R7UZ23</accession>
<dbReference type="InterPro" id="IPR017853">
    <property type="entry name" value="GH"/>
</dbReference>
<dbReference type="PANTHER" id="PTHR42721">
    <property type="entry name" value="SUGAR HYDROLASE-RELATED"/>
    <property type="match status" value="1"/>
</dbReference>
<dbReference type="SUPFAM" id="SSF51445">
    <property type="entry name" value="(Trans)glycosidases"/>
    <property type="match status" value="1"/>
</dbReference>
<dbReference type="GO" id="GO:0031222">
    <property type="term" value="P:arabinan catabolic process"/>
    <property type="evidence" value="ECO:0007669"/>
    <property type="project" value="TreeGrafter"/>
</dbReference>
<dbReference type="InterPro" id="IPR036962">
    <property type="entry name" value="Glyco_hydro_3_N_sf"/>
</dbReference>
<dbReference type="GO" id="GO:0009044">
    <property type="term" value="F:xylan 1,4-beta-xylosidase activity"/>
    <property type="evidence" value="ECO:0007669"/>
    <property type="project" value="InterPro"/>
</dbReference>
<dbReference type="InterPro" id="IPR001764">
    <property type="entry name" value="Glyco_hydro_3_N"/>
</dbReference>
<dbReference type="OMA" id="QLWIVPP"/>
<proteinExistence type="predicted"/>
<dbReference type="SUPFAM" id="SSF52279">
    <property type="entry name" value="Beta-D-glucan exohydrolase, C-terminal domain"/>
    <property type="match status" value="1"/>
</dbReference>
<dbReference type="Gene3D" id="3.40.50.1700">
    <property type="entry name" value="Glycoside hydrolase family 3 C-terminal domain"/>
    <property type="match status" value="1"/>
</dbReference>
<gene>
    <name evidence="6" type="ORF">CAPTEDRAFT_228276</name>
</gene>
<dbReference type="PANTHER" id="PTHR42721:SF42">
    <property type="entry name" value="FIBRONECTIN TYPE III-LIKE DOMAIN-CONTAINING PROTEIN"/>
    <property type="match status" value="1"/>
</dbReference>
<feature type="signal peptide" evidence="4">
    <location>
        <begin position="1"/>
        <end position="18"/>
    </location>
</feature>
<reference evidence="6 8" key="2">
    <citation type="journal article" date="2013" name="Nature">
        <title>Insights into bilaterian evolution from three spiralian genomes.</title>
        <authorList>
            <person name="Simakov O."/>
            <person name="Marletaz F."/>
            <person name="Cho S.J."/>
            <person name="Edsinger-Gonzales E."/>
            <person name="Havlak P."/>
            <person name="Hellsten U."/>
            <person name="Kuo D.H."/>
            <person name="Larsson T."/>
            <person name="Lv J."/>
            <person name="Arendt D."/>
            <person name="Savage R."/>
            <person name="Osoegawa K."/>
            <person name="de Jong P."/>
            <person name="Grimwood J."/>
            <person name="Chapman J.A."/>
            <person name="Shapiro H."/>
            <person name="Aerts A."/>
            <person name="Otillar R.P."/>
            <person name="Terry A.Y."/>
            <person name="Boore J.L."/>
            <person name="Grigoriev I.V."/>
            <person name="Lindberg D.R."/>
            <person name="Seaver E.C."/>
            <person name="Weisblat D.A."/>
            <person name="Putnam N.H."/>
            <person name="Rokhsar D.S."/>
        </authorList>
    </citation>
    <scope>NUCLEOTIDE SEQUENCE</scope>
    <source>
        <strain evidence="6 8">I ESC-2004</strain>
    </source>
</reference>
<dbReference type="EnsemblMetazoa" id="CapteT228276">
    <property type="protein sequence ID" value="CapteP228276"/>
    <property type="gene ID" value="CapteG228276"/>
</dbReference>